<keyword evidence="4" id="KW-1185">Reference proteome</keyword>
<evidence type="ECO:0000313" key="3">
    <source>
        <dbReference type="EMBL" id="QIP13964.1"/>
    </source>
</evidence>
<dbReference type="GO" id="GO:0000166">
    <property type="term" value="F:nucleotide binding"/>
    <property type="evidence" value="ECO:0007669"/>
    <property type="project" value="UniProtKB-KW"/>
</dbReference>
<dbReference type="InterPro" id="IPR006675">
    <property type="entry name" value="HDIG_dom"/>
</dbReference>
<dbReference type="KEGG" id="spib:G8759_15775"/>
<accession>A0A6G9ANR1</accession>
<dbReference type="Proteomes" id="UP000501802">
    <property type="component" value="Chromosome"/>
</dbReference>
<feature type="domain" description="HD" evidence="2">
    <location>
        <begin position="50"/>
        <end position="135"/>
    </location>
</feature>
<evidence type="ECO:0000256" key="1">
    <source>
        <dbReference type="ARBA" id="ARBA00022741"/>
    </source>
</evidence>
<dbReference type="Pfam" id="PF01966">
    <property type="entry name" value="HD"/>
    <property type="match status" value="1"/>
</dbReference>
<dbReference type="InterPro" id="IPR050124">
    <property type="entry name" value="tRNA_CCA-adding_enzyme"/>
</dbReference>
<gene>
    <name evidence="3" type="ORF">G8759_15775</name>
</gene>
<organism evidence="3 4">
    <name type="scientific">Spirosoma aureum</name>
    <dbReference type="NCBI Taxonomy" id="2692134"/>
    <lineage>
        <taxon>Bacteria</taxon>
        <taxon>Pseudomonadati</taxon>
        <taxon>Bacteroidota</taxon>
        <taxon>Cytophagia</taxon>
        <taxon>Cytophagales</taxon>
        <taxon>Cytophagaceae</taxon>
        <taxon>Spirosoma</taxon>
    </lineage>
</organism>
<dbReference type="AlphaFoldDB" id="A0A6G9ANR1"/>
<dbReference type="NCBIfam" id="TIGR00277">
    <property type="entry name" value="HDIG"/>
    <property type="match status" value="1"/>
</dbReference>
<dbReference type="Gene3D" id="1.10.3090.10">
    <property type="entry name" value="cca-adding enzyme, domain 2"/>
    <property type="match status" value="1"/>
</dbReference>
<dbReference type="PANTHER" id="PTHR47545:SF1">
    <property type="entry name" value="MULTIFUNCTIONAL CCA PROTEIN"/>
    <property type="match status" value="1"/>
</dbReference>
<evidence type="ECO:0000313" key="4">
    <source>
        <dbReference type="Proteomes" id="UP000501802"/>
    </source>
</evidence>
<sequence length="375" mass="43276">MWTLTTDKQWSALAARFPEISDMAGVRQDPRHHAEGDVAIHTQMVLASLIAQSDYQALAADDQELLWTAALLHDVEKRSTTVVEPDGSITSRGHARRGERITRKLLYVGERIVALPFPEREQVCKLVRYHGLPLWIFEKPDPLKTLLQVSLEVDTQWLTMLARADVQGRICADQADLLYRIDLFEEFCRENKCWGQPRQFVSDTARFHYFSHDEGQPDYEPFTESGSAVVLLSGLPGSGKDTFIARNLADWPVVSLDNYRRKLKISPTDQQGTSRVVQLAKEDAKAMLRSQTSFVWNATNLTRQLRQQLIDLFTTYKARVRLVYLEAPYQQLIRQNRNREYAVPETVLHRMIERLEVPAIWEAHQVDYLPSERMR</sequence>
<reference evidence="3 4" key="1">
    <citation type="submission" date="2020-03" db="EMBL/GenBank/DDBJ databases">
        <authorList>
            <person name="Kim M.K."/>
        </authorList>
    </citation>
    <scope>NUCLEOTIDE SEQUENCE [LARGE SCALE GENOMIC DNA]</scope>
    <source>
        <strain evidence="3 4">BT328</strain>
    </source>
</reference>
<protein>
    <submittedName>
        <fullName evidence="3">AAA family ATPase</fullName>
    </submittedName>
</protein>
<dbReference type="PANTHER" id="PTHR47545">
    <property type="entry name" value="MULTIFUNCTIONAL CCA PROTEIN"/>
    <property type="match status" value="1"/>
</dbReference>
<dbReference type="InterPro" id="IPR003607">
    <property type="entry name" value="HD/PDEase_dom"/>
</dbReference>
<dbReference type="CDD" id="cd00077">
    <property type="entry name" value="HDc"/>
    <property type="match status" value="1"/>
</dbReference>
<dbReference type="InterPro" id="IPR006674">
    <property type="entry name" value="HD_domain"/>
</dbReference>
<dbReference type="SUPFAM" id="SSF109604">
    <property type="entry name" value="HD-domain/PDEase-like"/>
    <property type="match status" value="1"/>
</dbReference>
<dbReference type="Pfam" id="PF13671">
    <property type="entry name" value="AAA_33"/>
    <property type="match status" value="1"/>
</dbReference>
<dbReference type="SUPFAM" id="SSF52540">
    <property type="entry name" value="P-loop containing nucleoside triphosphate hydrolases"/>
    <property type="match status" value="1"/>
</dbReference>
<dbReference type="EMBL" id="CP050063">
    <property type="protein sequence ID" value="QIP13964.1"/>
    <property type="molecule type" value="Genomic_DNA"/>
</dbReference>
<keyword evidence="1" id="KW-0547">Nucleotide-binding</keyword>
<dbReference type="InterPro" id="IPR027417">
    <property type="entry name" value="P-loop_NTPase"/>
</dbReference>
<dbReference type="Gene3D" id="3.40.50.300">
    <property type="entry name" value="P-loop containing nucleotide triphosphate hydrolases"/>
    <property type="match status" value="1"/>
</dbReference>
<name>A0A6G9ANR1_9BACT</name>
<dbReference type="RefSeq" id="WP_167209557.1">
    <property type="nucleotide sequence ID" value="NZ_CP050063.1"/>
</dbReference>
<evidence type="ECO:0000259" key="2">
    <source>
        <dbReference type="Pfam" id="PF01966"/>
    </source>
</evidence>
<proteinExistence type="predicted"/>